<dbReference type="PROSITE" id="PS50850">
    <property type="entry name" value="MFS"/>
    <property type="match status" value="1"/>
</dbReference>
<keyword evidence="10" id="KW-1185">Reference proteome</keyword>
<dbReference type="EMBL" id="RCHT01000001">
    <property type="protein sequence ID" value="RLL14483.1"/>
    <property type="molecule type" value="Genomic_DNA"/>
</dbReference>
<feature type="transmembrane region" description="Helical" evidence="7">
    <location>
        <begin position="288"/>
        <end position="307"/>
    </location>
</feature>
<reference evidence="9 10" key="1">
    <citation type="submission" date="2018-10" db="EMBL/GenBank/DDBJ databases">
        <title>Anaerotruncus faecis sp. nov., isolated from human feces.</title>
        <authorList>
            <person name="Wang Y.-J."/>
        </authorList>
    </citation>
    <scope>NUCLEOTIDE SEQUENCE [LARGE SCALE GENOMIC DNA]</scope>
    <source>
        <strain evidence="9 10">22A2-44</strain>
    </source>
</reference>
<dbReference type="RefSeq" id="WP_121585592.1">
    <property type="nucleotide sequence ID" value="NZ_RCHT01000001.1"/>
</dbReference>
<keyword evidence="3" id="KW-1003">Cell membrane</keyword>
<evidence type="ECO:0000256" key="4">
    <source>
        <dbReference type="ARBA" id="ARBA00022692"/>
    </source>
</evidence>
<dbReference type="PANTHER" id="PTHR23513">
    <property type="entry name" value="INTEGRAL MEMBRANE EFFLUX PROTEIN-RELATED"/>
    <property type="match status" value="1"/>
</dbReference>
<feature type="domain" description="Major facilitator superfamily (MFS) profile" evidence="8">
    <location>
        <begin position="172"/>
        <end position="409"/>
    </location>
</feature>
<feature type="transmembrane region" description="Helical" evidence="7">
    <location>
        <begin position="49"/>
        <end position="70"/>
    </location>
</feature>
<feature type="transmembrane region" description="Helical" evidence="7">
    <location>
        <begin position="263"/>
        <end position="281"/>
    </location>
</feature>
<dbReference type="GO" id="GO:0005886">
    <property type="term" value="C:plasma membrane"/>
    <property type="evidence" value="ECO:0007669"/>
    <property type="project" value="UniProtKB-SubCell"/>
</dbReference>
<evidence type="ECO:0000313" key="10">
    <source>
        <dbReference type="Proteomes" id="UP000276301"/>
    </source>
</evidence>
<dbReference type="PANTHER" id="PTHR23513:SF6">
    <property type="entry name" value="MAJOR FACILITATOR SUPERFAMILY ASSOCIATED DOMAIN-CONTAINING PROTEIN"/>
    <property type="match status" value="1"/>
</dbReference>
<dbReference type="CDD" id="cd06173">
    <property type="entry name" value="MFS_MefA_like"/>
    <property type="match status" value="1"/>
</dbReference>
<dbReference type="GO" id="GO:0022857">
    <property type="term" value="F:transmembrane transporter activity"/>
    <property type="evidence" value="ECO:0007669"/>
    <property type="project" value="InterPro"/>
</dbReference>
<dbReference type="Gene3D" id="1.20.1250.20">
    <property type="entry name" value="MFS general substrate transporter like domains"/>
    <property type="match status" value="1"/>
</dbReference>
<evidence type="ECO:0000256" key="6">
    <source>
        <dbReference type="ARBA" id="ARBA00023136"/>
    </source>
</evidence>
<dbReference type="SUPFAM" id="SSF103473">
    <property type="entry name" value="MFS general substrate transporter"/>
    <property type="match status" value="1"/>
</dbReference>
<dbReference type="InterPro" id="IPR020846">
    <property type="entry name" value="MFS_dom"/>
</dbReference>
<dbReference type="Proteomes" id="UP000276301">
    <property type="component" value="Unassembled WGS sequence"/>
</dbReference>
<keyword evidence="6 7" id="KW-0472">Membrane</keyword>
<proteinExistence type="predicted"/>
<keyword evidence="4 7" id="KW-0812">Transmembrane</keyword>
<name>A0A498CXZ5_9FIRM</name>
<evidence type="ECO:0000256" key="5">
    <source>
        <dbReference type="ARBA" id="ARBA00022989"/>
    </source>
</evidence>
<dbReference type="AlphaFoldDB" id="A0A498CXZ5"/>
<evidence type="ECO:0000256" key="2">
    <source>
        <dbReference type="ARBA" id="ARBA00022448"/>
    </source>
</evidence>
<feature type="transmembrane region" description="Helical" evidence="7">
    <location>
        <begin position="146"/>
        <end position="165"/>
    </location>
</feature>
<evidence type="ECO:0000259" key="8">
    <source>
        <dbReference type="PROSITE" id="PS50850"/>
    </source>
</evidence>
<keyword evidence="2" id="KW-0813">Transport</keyword>
<evidence type="ECO:0000256" key="7">
    <source>
        <dbReference type="SAM" id="Phobius"/>
    </source>
</evidence>
<feature type="transmembrane region" description="Helical" evidence="7">
    <location>
        <begin position="381"/>
        <end position="401"/>
    </location>
</feature>
<dbReference type="InterPro" id="IPR011701">
    <property type="entry name" value="MFS"/>
</dbReference>
<feature type="transmembrane region" description="Helical" evidence="7">
    <location>
        <begin position="12"/>
        <end position="37"/>
    </location>
</feature>
<comment type="caution">
    <text evidence="9">The sequence shown here is derived from an EMBL/GenBank/DDBJ whole genome shotgun (WGS) entry which is preliminary data.</text>
</comment>
<evidence type="ECO:0000313" key="9">
    <source>
        <dbReference type="EMBL" id="RLL14483.1"/>
    </source>
</evidence>
<sequence length="409" mass="43890">MEQSKPHGWKRGFFTIAAGQTVSLIGSSAVQFALIWWLASESSSPMTMALAGLFAFLPQLVLGPFVGVWVDRLKRKTVIISADLFMGLVATVFAGVFLLGRPPFWSACLVLGIRAVGNVFHTPAIQAAIPMLVPRDQLVRANGWSQFMQSGAFMLGPVLGAAMYAALPLPVILLSDLVGAVAASVTVAVVKIPDPPRSGQELPHFLREMRDGAAVFLRDRRLFTLTLCVCVGMIFYMPLSSFYPLMTSDHFQATAWHASLVELLYAAGMMLSAAGLGAVGTIKNKFSVIHLGLLGLAASTLLCGILPSDMAFFWPFAIFCAVMGASGNLYGIPFMAYMQESVPHEAQGRVFSLLGSMMSLAMPLGLLIAGPVAERFGVPLWFFLSGIVLFAVTGVSALLTLRPRGRDPQ</sequence>
<comment type="subcellular location">
    <subcellularLocation>
        <location evidence="1">Cell membrane</location>
        <topology evidence="1">Multi-pass membrane protein</topology>
    </subcellularLocation>
</comment>
<evidence type="ECO:0000256" key="3">
    <source>
        <dbReference type="ARBA" id="ARBA00022475"/>
    </source>
</evidence>
<feature type="transmembrane region" description="Helical" evidence="7">
    <location>
        <begin position="313"/>
        <end position="338"/>
    </location>
</feature>
<dbReference type="Pfam" id="PF07690">
    <property type="entry name" value="MFS_1"/>
    <property type="match status" value="1"/>
</dbReference>
<feature type="transmembrane region" description="Helical" evidence="7">
    <location>
        <begin position="350"/>
        <end position="369"/>
    </location>
</feature>
<protein>
    <submittedName>
        <fullName evidence="9">MFS transporter</fullName>
    </submittedName>
</protein>
<organism evidence="9 10">
    <name type="scientific">Anaerotruncus massiliensis</name>
    <name type="common">ex Liu et al. 2021</name>
    <dbReference type="NCBI Taxonomy" id="2321404"/>
    <lineage>
        <taxon>Bacteria</taxon>
        <taxon>Bacillati</taxon>
        <taxon>Bacillota</taxon>
        <taxon>Clostridia</taxon>
        <taxon>Eubacteriales</taxon>
        <taxon>Oscillospiraceae</taxon>
        <taxon>Anaerotruncus</taxon>
    </lineage>
</organism>
<feature type="transmembrane region" description="Helical" evidence="7">
    <location>
        <begin position="222"/>
        <end position="243"/>
    </location>
</feature>
<dbReference type="InterPro" id="IPR036259">
    <property type="entry name" value="MFS_trans_sf"/>
</dbReference>
<keyword evidence="5 7" id="KW-1133">Transmembrane helix</keyword>
<feature type="transmembrane region" description="Helical" evidence="7">
    <location>
        <begin position="77"/>
        <end position="98"/>
    </location>
</feature>
<accession>A0A498CXZ5</accession>
<gene>
    <name evidence="9" type="ORF">D4A47_00420</name>
</gene>
<evidence type="ECO:0000256" key="1">
    <source>
        <dbReference type="ARBA" id="ARBA00004651"/>
    </source>
</evidence>